<dbReference type="Pfam" id="PF20434">
    <property type="entry name" value="BD-FAE"/>
    <property type="match status" value="1"/>
</dbReference>
<dbReference type="AlphaFoldDB" id="A0A087B952"/>
<dbReference type="EMBL" id="JGZA01000028">
    <property type="protein sequence ID" value="KFI67552.1"/>
    <property type="molecule type" value="Genomic_DNA"/>
</dbReference>
<dbReference type="PANTHER" id="PTHR48081:SF13">
    <property type="entry name" value="ALPHA_BETA HYDROLASE"/>
    <property type="match status" value="1"/>
</dbReference>
<feature type="domain" description="BD-FAE-like" evidence="2">
    <location>
        <begin position="49"/>
        <end position="273"/>
    </location>
</feature>
<evidence type="ECO:0000313" key="4">
    <source>
        <dbReference type="Proteomes" id="UP000029024"/>
    </source>
</evidence>
<proteinExistence type="predicted"/>
<protein>
    <submittedName>
        <fullName evidence="3">Lipase/esterase</fullName>
    </submittedName>
</protein>
<dbReference type="Proteomes" id="UP000029024">
    <property type="component" value="Unassembled WGS sequence"/>
</dbReference>
<organism evidence="3 4">
    <name type="scientific">Bifidobacterium longum subsp. suis</name>
    <dbReference type="NCBI Taxonomy" id="1695"/>
    <lineage>
        <taxon>Bacteria</taxon>
        <taxon>Bacillati</taxon>
        <taxon>Actinomycetota</taxon>
        <taxon>Actinomycetes</taxon>
        <taxon>Bifidobacteriales</taxon>
        <taxon>Bifidobacteriaceae</taxon>
        <taxon>Bifidobacterium</taxon>
    </lineage>
</organism>
<comment type="caution">
    <text evidence="3">The sequence shown here is derived from an EMBL/GenBank/DDBJ whole genome shotgun (WGS) entry which is preliminary data.</text>
</comment>
<dbReference type="SUPFAM" id="SSF53474">
    <property type="entry name" value="alpha/beta-Hydrolases"/>
    <property type="match status" value="1"/>
</dbReference>
<dbReference type="PANTHER" id="PTHR48081">
    <property type="entry name" value="AB HYDROLASE SUPERFAMILY PROTEIN C4A8.06C"/>
    <property type="match status" value="1"/>
</dbReference>
<dbReference type="RefSeq" id="WP_032684142.1">
    <property type="nucleotide sequence ID" value="NZ_JGZA01000028.1"/>
</dbReference>
<evidence type="ECO:0000259" key="2">
    <source>
        <dbReference type="Pfam" id="PF20434"/>
    </source>
</evidence>
<gene>
    <name evidence="3" type="ORF">BLSS_2025</name>
</gene>
<dbReference type="GO" id="GO:0016787">
    <property type="term" value="F:hydrolase activity"/>
    <property type="evidence" value="ECO:0007669"/>
    <property type="project" value="UniProtKB-KW"/>
</dbReference>
<evidence type="ECO:0000313" key="3">
    <source>
        <dbReference type="EMBL" id="KFI67552.1"/>
    </source>
</evidence>
<sequence>MNTTDSAKVTDANAGANNAIHIPHNPTLAGLATLTRNVAYKTGADNLVMDIISPQSTGDDDDRRYPTVVFVQGSAWTTPHRDYEIPQLSALAREGFVVATVNHRDASSDPHDVFPAYLEDVKAAIRYLRANARQWHVDPDRLGIWGTSSGGNTSLLVGLTADDPRYEDGTNADESDAVKYVVSCFPPTDMLEAVDAFDDETNPFRLYYFGPFAAVVGATHETGINAEVRQRAADMSPYLQVRDDQQYPPMLLLHGTADTVVPYHQSVKMRDRLVEHGVDAQLVLVDGAEHEYDFWSQQVFDVIFDFIRERS</sequence>
<name>A0A087B952_BIFLN</name>
<dbReference type="InterPro" id="IPR029058">
    <property type="entry name" value="AB_hydrolase_fold"/>
</dbReference>
<dbReference type="Gene3D" id="3.40.50.1820">
    <property type="entry name" value="alpha/beta hydrolase"/>
    <property type="match status" value="1"/>
</dbReference>
<reference evidence="3 4" key="1">
    <citation type="submission" date="2014-03" db="EMBL/GenBank/DDBJ databases">
        <title>Genomics of Bifidobacteria.</title>
        <authorList>
            <person name="Ventura M."/>
            <person name="Milani C."/>
            <person name="Lugli G.A."/>
        </authorList>
    </citation>
    <scope>NUCLEOTIDE SEQUENCE [LARGE SCALE GENOMIC DNA]</scope>
    <source>
        <strain evidence="3 4">LMG 21814</strain>
    </source>
</reference>
<dbReference type="InterPro" id="IPR049492">
    <property type="entry name" value="BD-FAE-like_dom"/>
</dbReference>
<evidence type="ECO:0000256" key="1">
    <source>
        <dbReference type="ARBA" id="ARBA00022801"/>
    </source>
</evidence>
<dbReference type="InterPro" id="IPR050300">
    <property type="entry name" value="GDXG_lipolytic_enzyme"/>
</dbReference>
<accession>A0A087B952</accession>
<keyword evidence="1" id="KW-0378">Hydrolase</keyword>